<comment type="subcellular location">
    <subcellularLocation>
        <location evidence="1">Cytoplasm</location>
    </subcellularLocation>
</comment>
<evidence type="ECO:0000256" key="4">
    <source>
        <dbReference type="ARBA" id="ARBA00013346"/>
    </source>
</evidence>
<dbReference type="InterPro" id="IPR000682">
    <property type="entry name" value="PCMT"/>
</dbReference>
<sequence length="383" mass="41564">MERRGDWPVGSPWVRRAVEAVPRDGFAPDRLWEWDGHRWVSVERGADPERWGRVVYAGPDEAAVTQVSEGVPSSSLSCQAVVADMLDCLVLEPGRRVLELGTGTGWNAALLARRAGPGRVTSVEVDPGLAAAARERLGAAGVRVAVRVGDGVAGWAPGAPYDRVIATYAVERVPWAWVAQTRPGGRIVTPWGHLGHVALTVAPGGRSAVGRVQGLARFMPARGTGRTPDFRQVRGDGPAEDERPLCRDPGPLRDDPHLRFALRVALPRLRITTGTDADGVSAWLHDGTSWATLSALGPGRTVAHQGGPRRLADDLERAWDDWLAHGRPELYEYGMTVEPDRQYLWCRDPVTGPRWRTADREAIGPRPPGVSPVRGQGRRASRG</sequence>
<dbReference type="InterPro" id="IPR029063">
    <property type="entry name" value="SAM-dependent_MTases_sf"/>
</dbReference>
<dbReference type="AlphaFoldDB" id="A0A345T5H6"/>
<dbReference type="GO" id="GO:0004719">
    <property type="term" value="F:protein-L-isoaspartate (D-aspartate) O-methyltransferase activity"/>
    <property type="evidence" value="ECO:0007669"/>
    <property type="project" value="UniProtKB-EC"/>
</dbReference>
<gene>
    <name evidence="13" type="ORF">C7M71_006465</name>
</gene>
<evidence type="ECO:0000256" key="1">
    <source>
        <dbReference type="ARBA" id="ARBA00004496"/>
    </source>
</evidence>
<protein>
    <recommendedName>
        <fullName evidence="4">Protein-L-isoaspartate O-methyltransferase</fullName>
        <ecNumber evidence="3">2.1.1.77</ecNumber>
    </recommendedName>
    <alternativeName>
        <fullName evidence="11">L-isoaspartyl protein carboxyl methyltransferase</fullName>
    </alternativeName>
    <alternativeName>
        <fullName evidence="9">Protein L-isoaspartyl methyltransferase</fullName>
    </alternativeName>
    <alternativeName>
        <fullName evidence="10">Protein-beta-aspartate methyltransferase</fullName>
    </alternativeName>
</protein>
<feature type="region of interest" description="Disordered" evidence="12">
    <location>
        <begin position="356"/>
        <end position="383"/>
    </location>
</feature>
<comment type="similarity">
    <text evidence="2">Belongs to the methyltransferase superfamily. L-isoaspartyl/D-aspartyl protein methyltransferase family.</text>
</comment>
<keyword evidence="14" id="KW-1185">Reference proteome</keyword>
<dbReference type="CDD" id="cd02440">
    <property type="entry name" value="AdoMet_MTases"/>
    <property type="match status" value="1"/>
</dbReference>
<evidence type="ECO:0000256" key="11">
    <source>
        <dbReference type="ARBA" id="ARBA00031350"/>
    </source>
</evidence>
<keyword evidence="8" id="KW-0949">S-adenosyl-L-methionine</keyword>
<feature type="region of interest" description="Disordered" evidence="12">
    <location>
        <begin position="221"/>
        <end position="250"/>
    </location>
</feature>
<evidence type="ECO:0000313" key="13">
    <source>
        <dbReference type="EMBL" id="AXI81231.1"/>
    </source>
</evidence>
<dbReference type="GO" id="GO:0005737">
    <property type="term" value="C:cytoplasm"/>
    <property type="evidence" value="ECO:0007669"/>
    <property type="project" value="UniProtKB-SubCell"/>
</dbReference>
<accession>A0A345T5H6</accession>
<dbReference type="EMBL" id="CP031264">
    <property type="protein sequence ID" value="AXI81231.1"/>
    <property type="molecule type" value="Genomic_DNA"/>
</dbReference>
<name>A0A345T5H6_9ACTN</name>
<dbReference type="GO" id="GO:0032259">
    <property type="term" value="P:methylation"/>
    <property type="evidence" value="ECO:0007669"/>
    <property type="project" value="UniProtKB-KW"/>
</dbReference>
<dbReference type="OrthoDB" id="3849890at2"/>
<evidence type="ECO:0000256" key="3">
    <source>
        <dbReference type="ARBA" id="ARBA00011890"/>
    </source>
</evidence>
<reference evidence="14" key="1">
    <citation type="submission" date="2018-07" db="EMBL/GenBank/DDBJ databases">
        <title>Streptacidiphilus bronchialis DSM 106435 chromosome.</title>
        <authorList>
            <person name="Batra D."/>
            <person name="Gulvik C.A."/>
        </authorList>
    </citation>
    <scope>NUCLEOTIDE SEQUENCE [LARGE SCALE GENOMIC DNA]</scope>
    <source>
        <strain evidence="14">DSM 106435</strain>
    </source>
</reference>
<evidence type="ECO:0000256" key="12">
    <source>
        <dbReference type="SAM" id="MobiDB-lite"/>
    </source>
</evidence>
<dbReference type="SUPFAM" id="SSF53335">
    <property type="entry name" value="S-adenosyl-L-methionine-dependent methyltransferases"/>
    <property type="match status" value="1"/>
</dbReference>
<dbReference type="KEGG" id="stri:C7M71_006465"/>
<organism evidence="13 14">
    <name type="scientific">Peterkaempfera bronchialis</name>
    <dbReference type="NCBI Taxonomy" id="2126346"/>
    <lineage>
        <taxon>Bacteria</taxon>
        <taxon>Bacillati</taxon>
        <taxon>Actinomycetota</taxon>
        <taxon>Actinomycetes</taxon>
        <taxon>Kitasatosporales</taxon>
        <taxon>Streptomycetaceae</taxon>
        <taxon>Peterkaempfera</taxon>
    </lineage>
</organism>
<evidence type="ECO:0000256" key="9">
    <source>
        <dbReference type="ARBA" id="ARBA00030757"/>
    </source>
</evidence>
<keyword evidence="7 13" id="KW-0808">Transferase</keyword>
<evidence type="ECO:0000256" key="5">
    <source>
        <dbReference type="ARBA" id="ARBA00022490"/>
    </source>
</evidence>
<evidence type="ECO:0000256" key="7">
    <source>
        <dbReference type="ARBA" id="ARBA00022679"/>
    </source>
</evidence>
<dbReference type="Proteomes" id="UP000249340">
    <property type="component" value="Chromosome"/>
</dbReference>
<evidence type="ECO:0000256" key="10">
    <source>
        <dbReference type="ARBA" id="ARBA00031323"/>
    </source>
</evidence>
<evidence type="ECO:0000256" key="2">
    <source>
        <dbReference type="ARBA" id="ARBA00005369"/>
    </source>
</evidence>
<proteinExistence type="inferred from homology"/>
<feature type="compositionally biased region" description="Basic and acidic residues" evidence="12">
    <location>
        <begin position="240"/>
        <end position="250"/>
    </location>
</feature>
<evidence type="ECO:0000313" key="14">
    <source>
        <dbReference type="Proteomes" id="UP000249340"/>
    </source>
</evidence>
<keyword evidence="6 13" id="KW-0489">Methyltransferase</keyword>
<dbReference type="Pfam" id="PF01135">
    <property type="entry name" value="PCMT"/>
    <property type="match status" value="1"/>
</dbReference>
<dbReference type="PANTHER" id="PTHR11579">
    <property type="entry name" value="PROTEIN-L-ISOASPARTATE O-METHYLTRANSFERASE"/>
    <property type="match status" value="1"/>
</dbReference>
<dbReference type="PANTHER" id="PTHR11579:SF0">
    <property type="entry name" value="PROTEIN-L-ISOASPARTATE(D-ASPARTATE) O-METHYLTRANSFERASE"/>
    <property type="match status" value="1"/>
</dbReference>
<keyword evidence="5" id="KW-0963">Cytoplasm</keyword>
<dbReference type="EC" id="2.1.1.77" evidence="3"/>
<dbReference type="Gene3D" id="3.40.50.150">
    <property type="entry name" value="Vaccinia Virus protein VP39"/>
    <property type="match status" value="1"/>
</dbReference>
<evidence type="ECO:0000256" key="6">
    <source>
        <dbReference type="ARBA" id="ARBA00022603"/>
    </source>
</evidence>
<evidence type="ECO:0000256" key="8">
    <source>
        <dbReference type="ARBA" id="ARBA00022691"/>
    </source>
</evidence>